<evidence type="ECO:0000313" key="3">
    <source>
        <dbReference type="EMBL" id="SEN60895.1"/>
    </source>
</evidence>
<gene>
    <name evidence="3" type="ORF">SAMN05192583_3139</name>
</gene>
<evidence type="ECO:0000313" key="4">
    <source>
        <dbReference type="Proteomes" id="UP000199206"/>
    </source>
</evidence>
<name>A0A1H8HY70_9SPHN</name>
<reference evidence="4" key="1">
    <citation type="submission" date="2016-10" db="EMBL/GenBank/DDBJ databases">
        <authorList>
            <person name="Varghese N."/>
            <person name="Submissions S."/>
        </authorList>
    </citation>
    <scope>NUCLEOTIDE SEQUENCE [LARGE SCALE GENOMIC DNA]</scope>
    <source>
        <strain evidence="4">S6-262</strain>
    </source>
</reference>
<feature type="chain" id="PRO_5011485976" evidence="2">
    <location>
        <begin position="20"/>
        <end position="93"/>
    </location>
</feature>
<proteinExistence type="predicted"/>
<protein>
    <submittedName>
        <fullName evidence="3">Uncharacterized protein</fullName>
    </submittedName>
</protein>
<evidence type="ECO:0000256" key="1">
    <source>
        <dbReference type="SAM" id="MobiDB-lite"/>
    </source>
</evidence>
<keyword evidence="2" id="KW-0732">Signal</keyword>
<dbReference type="RefSeq" id="WP_093666666.1">
    <property type="nucleotide sequence ID" value="NZ_FOCF01000009.1"/>
</dbReference>
<dbReference type="EMBL" id="FOCF01000009">
    <property type="protein sequence ID" value="SEN60895.1"/>
    <property type="molecule type" value="Genomic_DNA"/>
</dbReference>
<dbReference type="AlphaFoldDB" id="A0A1H8HY70"/>
<dbReference type="Proteomes" id="UP000199206">
    <property type="component" value="Unassembled WGS sequence"/>
</dbReference>
<feature type="region of interest" description="Disordered" evidence="1">
    <location>
        <begin position="70"/>
        <end position="93"/>
    </location>
</feature>
<keyword evidence="4" id="KW-1185">Reference proteome</keyword>
<feature type="signal peptide" evidence="2">
    <location>
        <begin position="1"/>
        <end position="19"/>
    </location>
</feature>
<accession>A0A1H8HY70</accession>
<organism evidence="3 4">
    <name type="scientific">Sphingomonas gellani</name>
    <dbReference type="NCBI Taxonomy" id="1166340"/>
    <lineage>
        <taxon>Bacteria</taxon>
        <taxon>Pseudomonadati</taxon>
        <taxon>Pseudomonadota</taxon>
        <taxon>Alphaproteobacteria</taxon>
        <taxon>Sphingomonadales</taxon>
        <taxon>Sphingomonadaceae</taxon>
        <taxon>Sphingomonas</taxon>
    </lineage>
</organism>
<sequence length="93" mass="10527">MTKIFAFAGVLLAATGGLATSVDAQAPHYAYGYADGHDNRINYRQHIGAPRYWRSARGEICYRRSDGVRRCEAPNARQDGRRSHHNERGHGWR</sequence>
<evidence type="ECO:0000256" key="2">
    <source>
        <dbReference type="SAM" id="SignalP"/>
    </source>
</evidence>